<dbReference type="RefSeq" id="WP_130143972.1">
    <property type="nucleotide sequence ID" value="NZ_SGSU01000002.1"/>
</dbReference>
<organism evidence="13 14">
    <name type="scientific">Acinetobacter bouvetii</name>
    <dbReference type="NCBI Taxonomy" id="202951"/>
    <lineage>
        <taxon>Bacteria</taxon>
        <taxon>Pseudomonadati</taxon>
        <taxon>Pseudomonadota</taxon>
        <taxon>Gammaproteobacteria</taxon>
        <taxon>Moraxellales</taxon>
        <taxon>Moraxellaceae</taxon>
        <taxon>Acinetobacter</taxon>
    </lineage>
</organism>
<evidence type="ECO:0000313" key="14">
    <source>
        <dbReference type="Proteomes" id="UP000293483"/>
    </source>
</evidence>
<dbReference type="GO" id="GO:0015627">
    <property type="term" value="C:type II protein secretion system complex"/>
    <property type="evidence" value="ECO:0007669"/>
    <property type="project" value="InterPro"/>
</dbReference>
<evidence type="ECO:0000256" key="10">
    <source>
        <dbReference type="ARBA" id="ARBA00030775"/>
    </source>
</evidence>
<evidence type="ECO:0000256" key="1">
    <source>
        <dbReference type="ARBA" id="ARBA00004377"/>
    </source>
</evidence>
<accession>A0A4Q7AZQ7</accession>
<evidence type="ECO:0000256" key="11">
    <source>
        <dbReference type="SAM" id="Phobius"/>
    </source>
</evidence>
<keyword evidence="7 11" id="KW-1133">Transmembrane helix</keyword>
<reference evidence="13 14" key="1">
    <citation type="submission" date="2019-02" db="EMBL/GenBank/DDBJ databases">
        <title>The Batch Genome Submission of Acinetobacter spp. strains.</title>
        <authorList>
            <person name="Qin J."/>
            <person name="Hu Y."/>
            <person name="Ye H."/>
            <person name="Wei L."/>
            <person name="Feng Y."/>
            <person name="Zong Z."/>
        </authorList>
    </citation>
    <scope>NUCLEOTIDE SEQUENCE [LARGE SCALE GENOMIC DNA]</scope>
    <source>
        <strain evidence="13 14">WCHABo060081</strain>
    </source>
</reference>
<feature type="domain" description="General secretion pathway GspH" evidence="12">
    <location>
        <begin position="43"/>
        <end position="143"/>
    </location>
</feature>
<dbReference type="Gene3D" id="3.30.700.10">
    <property type="entry name" value="Glycoprotein, Type 4 Pilin"/>
    <property type="match status" value="1"/>
</dbReference>
<keyword evidence="6 11" id="KW-0812">Transmembrane</keyword>
<dbReference type="InterPro" id="IPR022346">
    <property type="entry name" value="T2SS_GspH"/>
</dbReference>
<dbReference type="Pfam" id="PF12019">
    <property type="entry name" value="GspH"/>
    <property type="match status" value="1"/>
</dbReference>
<dbReference type="SUPFAM" id="SSF54523">
    <property type="entry name" value="Pili subunits"/>
    <property type="match status" value="1"/>
</dbReference>
<dbReference type="GO" id="GO:0005886">
    <property type="term" value="C:plasma membrane"/>
    <property type="evidence" value="ECO:0007669"/>
    <property type="project" value="UniProtKB-SubCell"/>
</dbReference>
<proteinExistence type="inferred from homology"/>
<evidence type="ECO:0000256" key="3">
    <source>
        <dbReference type="ARBA" id="ARBA00022475"/>
    </source>
</evidence>
<keyword evidence="5" id="KW-0997">Cell inner membrane</keyword>
<evidence type="ECO:0000256" key="6">
    <source>
        <dbReference type="ARBA" id="ARBA00022692"/>
    </source>
</evidence>
<evidence type="ECO:0000313" key="13">
    <source>
        <dbReference type="EMBL" id="RZG69291.1"/>
    </source>
</evidence>
<comment type="caution">
    <text evidence="13">The sequence shown here is derived from an EMBL/GenBank/DDBJ whole genome shotgun (WGS) entry which is preliminary data.</text>
</comment>
<keyword evidence="8 11" id="KW-0472">Membrane</keyword>
<dbReference type="Proteomes" id="UP000293483">
    <property type="component" value="Unassembled WGS sequence"/>
</dbReference>
<comment type="subcellular location">
    <subcellularLocation>
        <location evidence="1">Cell inner membrane</location>
        <topology evidence="1">Single-pass membrane protein</topology>
    </subcellularLocation>
</comment>
<name>A0A4Q7AZQ7_9GAMM</name>
<keyword evidence="4" id="KW-0488">Methylation</keyword>
<evidence type="ECO:0000256" key="9">
    <source>
        <dbReference type="ARBA" id="ARBA00025772"/>
    </source>
</evidence>
<dbReference type="InterPro" id="IPR045584">
    <property type="entry name" value="Pilin-like"/>
</dbReference>
<dbReference type="InterPro" id="IPR012902">
    <property type="entry name" value="N_methyl_site"/>
</dbReference>
<dbReference type="EMBL" id="SGSU01000002">
    <property type="protein sequence ID" value="RZG69291.1"/>
    <property type="molecule type" value="Genomic_DNA"/>
</dbReference>
<keyword evidence="3" id="KW-1003">Cell membrane</keyword>
<dbReference type="GO" id="GO:0015628">
    <property type="term" value="P:protein secretion by the type II secretion system"/>
    <property type="evidence" value="ECO:0007669"/>
    <property type="project" value="InterPro"/>
</dbReference>
<dbReference type="STRING" id="202951.GCA_001485025_01285"/>
<evidence type="ECO:0000256" key="4">
    <source>
        <dbReference type="ARBA" id="ARBA00022481"/>
    </source>
</evidence>
<comment type="similarity">
    <text evidence="9">Belongs to the GSP H family.</text>
</comment>
<protein>
    <recommendedName>
        <fullName evidence="2">Type II secretion system protein H</fullName>
    </recommendedName>
    <alternativeName>
        <fullName evidence="10">General secretion pathway protein H</fullName>
    </alternativeName>
</protein>
<evidence type="ECO:0000256" key="5">
    <source>
        <dbReference type="ARBA" id="ARBA00022519"/>
    </source>
</evidence>
<dbReference type="AlphaFoldDB" id="A0A4Q7AZQ7"/>
<gene>
    <name evidence="13" type="ORF">EXE25_02325</name>
</gene>
<evidence type="ECO:0000256" key="8">
    <source>
        <dbReference type="ARBA" id="ARBA00023136"/>
    </source>
</evidence>
<evidence type="ECO:0000259" key="12">
    <source>
        <dbReference type="Pfam" id="PF12019"/>
    </source>
</evidence>
<sequence>MQKNKGFTLIELIVSIVVLAIIAVMAAPSMSNLLSSQNLNKSAQSMISVLNEARAQAVLTRQDVTVNLSIDPVSPTSDQLAKMKQKTLFGWSPSGKSALKVAVNPIVFDMTGKLSSSTADIQIEVCNEASGKKSKVITISRIGAIQRVIEGTC</sequence>
<evidence type="ECO:0000256" key="7">
    <source>
        <dbReference type="ARBA" id="ARBA00022989"/>
    </source>
</evidence>
<evidence type="ECO:0000256" key="2">
    <source>
        <dbReference type="ARBA" id="ARBA00021549"/>
    </source>
</evidence>
<dbReference type="NCBIfam" id="TIGR02532">
    <property type="entry name" value="IV_pilin_GFxxxE"/>
    <property type="match status" value="1"/>
</dbReference>
<dbReference type="PROSITE" id="PS00409">
    <property type="entry name" value="PROKAR_NTER_METHYL"/>
    <property type="match status" value="1"/>
</dbReference>
<dbReference type="Pfam" id="PF07963">
    <property type="entry name" value="N_methyl"/>
    <property type="match status" value="1"/>
</dbReference>
<feature type="transmembrane region" description="Helical" evidence="11">
    <location>
        <begin position="7"/>
        <end position="27"/>
    </location>
</feature>